<evidence type="ECO:0000256" key="1">
    <source>
        <dbReference type="SAM" id="MobiDB-lite"/>
    </source>
</evidence>
<gene>
    <name evidence="2" type="ORF">Tco_0878222</name>
</gene>
<reference evidence="2" key="1">
    <citation type="journal article" date="2022" name="Int. J. Mol. Sci.">
        <title>Draft Genome of Tanacetum Coccineum: Genomic Comparison of Closely Related Tanacetum-Family Plants.</title>
        <authorList>
            <person name="Yamashiro T."/>
            <person name="Shiraishi A."/>
            <person name="Nakayama K."/>
            <person name="Satake H."/>
        </authorList>
    </citation>
    <scope>NUCLEOTIDE SEQUENCE</scope>
</reference>
<evidence type="ECO:0000313" key="3">
    <source>
        <dbReference type="Proteomes" id="UP001151760"/>
    </source>
</evidence>
<proteinExistence type="predicted"/>
<name>A0ABQ5C013_9ASTR</name>
<feature type="region of interest" description="Disordered" evidence="1">
    <location>
        <begin position="56"/>
        <end position="75"/>
    </location>
</feature>
<reference evidence="2" key="2">
    <citation type="submission" date="2022-01" db="EMBL/GenBank/DDBJ databases">
        <authorList>
            <person name="Yamashiro T."/>
            <person name="Shiraishi A."/>
            <person name="Satake H."/>
            <person name="Nakayama K."/>
        </authorList>
    </citation>
    <scope>NUCLEOTIDE SEQUENCE</scope>
</reference>
<dbReference type="EMBL" id="BQNB010013723">
    <property type="protein sequence ID" value="GJT19516.1"/>
    <property type="molecule type" value="Genomic_DNA"/>
</dbReference>
<dbReference type="Proteomes" id="UP001151760">
    <property type="component" value="Unassembled WGS sequence"/>
</dbReference>
<comment type="caution">
    <text evidence="2">The sequence shown here is derived from an EMBL/GenBank/DDBJ whole genome shotgun (WGS) entry which is preliminary data.</text>
</comment>
<evidence type="ECO:0000313" key="2">
    <source>
        <dbReference type="EMBL" id="GJT19516.1"/>
    </source>
</evidence>
<organism evidence="2 3">
    <name type="scientific">Tanacetum coccineum</name>
    <dbReference type="NCBI Taxonomy" id="301880"/>
    <lineage>
        <taxon>Eukaryota</taxon>
        <taxon>Viridiplantae</taxon>
        <taxon>Streptophyta</taxon>
        <taxon>Embryophyta</taxon>
        <taxon>Tracheophyta</taxon>
        <taxon>Spermatophyta</taxon>
        <taxon>Magnoliopsida</taxon>
        <taxon>eudicotyledons</taxon>
        <taxon>Gunneridae</taxon>
        <taxon>Pentapetalae</taxon>
        <taxon>asterids</taxon>
        <taxon>campanulids</taxon>
        <taxon>Asterales</taxon>
        <taxon>Asteraceae</taxon>
        <taxon>Asteroideae</taxon>
        <taxon>Anthemideae</taxon>
        <taxon>Anthemidinae</taxon>
        <taxon>Tanacetum</taxon>
    </lineage>
</organism>
<accession>A0ABQ5C013</accession>
<protein>
    <submittedName>
        <fullName evidence="2">Uncharacterized protein</fullName>
    </submittedName>
</protein>
<keyword evidence="3" id="KW-1185">Reference proteome</keyword>
<sequence>MTLCLEMGSDMEVIVISHDDTSLDAYVFSYNDSSKDSHDYLSKDSSKDLINFLPGRDPQWQFPKQTEEEEPKPLDVPMQTEKEKLKPLDVPMQIEEEDPMSLDIVYPHPEIASSSRGTNTRGQAHYGLRSLGAIHEVVVVVRKSYSLVKVTMFVLWLELQKQQIDVLVLVERETLKFLAQDKSFGCLGHNLAVLGWVIAWIFRLGNAFSIN</sequence>